<evidence type="ECO:0000256" key="3">
    <source>
        <dbReference type="ARBA" id="ARBA00022692"/>
    </source>
</evidence>
<keyword evidence="2" id="KW-1003">Cell membrane</keyword>
<reference evidence="7 8" key="1">
    <citation type="submission" date="2019-03" db="EMBL/GenBank/DDBJ databases">
        <title>Sequencing the genomes of 1000 actinobacteria strains.</title>
        <authorList>
            <person name="Klenk H.-P."/>
        </authorList>
    </citation>
    <scope>NUCLEOTIDE SEQUENCE [LARGE SCALE GENOMIC DNA]</scope>
    <source>
        <strain evidence="7 8">DSM 18936</strain>
    </source>
</reference>
<dbReference type="Proteomes" id="UP000294558">
    <property type="component" value="Unassembled WGS sequence"/>
</dbReference>
<accession>A0A4R7HYT0</accession>
<dbReference type="PIRSF" id="PIRSF035875">
    <property type="entry name" value="RNase_BN"/>
    <property type="match status" value="1"/>
</dbReference>
<protein>
    <submittedName>
        <fullName evidence="7">Membrane protein</fullName>
    </submittedName>
</protein>
<dbReference type="PANTHER" id="PTHR30213">
    <property type="entry name" value="INNER MEMBRANE PROTEIN YHJD"/>
    <property type="match status" value="1"/>
</dbReference>
<dbReference type="Pfam" id="PF03631">
    <property type="entry name" value="Virul_fac_BrkB"/>
    <property type="match status" value="1"/>
</dbReference>
<evidence type="ECO:0000256" key="2">
    <source>
        <dbReference type="ARBA" id="ARBA00022475"/>
    </source>
</evidence>
<name>A0A4R7HYT0_9ACTN</name>
<evidence type="ECO:0000313" key="7">
    <source>
        <dbReference type="EMBL" id="TDT15854.1"/>
    </source>
</evidence>
<dbReference type="RefSeq" id="WP_133868272.1">
    <property type="nucleotide sequence ID" value="NZ_SOAU01000001.1"/>
</dbReference>
<gene>
    <name evidence="7" type="ORF">BDK89_1433</name>
</gene>
<keyword evidence="8" id="KW-1185">Reference proteome</keyword>
<evidence type="ECO:0000256" key="1">
    <source>
        <dbReference type="ARBA" id="ARBA00004651"/>
    </source>
</evidence>
<evidence type="ECO:0000256" key="6">
    <source>
        <dbReference type="SAM" id="Phobius"/>
    </source>
</evidence>
<feature type="transmembrane region" description="Helical" evidence="6">
    <location>
        <begin position="41"/>
        <end position="64"/>
    </location>
</feature>
<dbReference type="OrthoDB" id="3812359at2"/>
<dbReference type="PANTHER" id="PTHR30213:SF0">
    <property type="entry name" value="UPF0761 MEMBRANE PROTEIN YIHY"/>
    <property type="match status" value="1"/>
</dbReference>
<comment type="caution">
    <text evidence="7">The sequence shown here is derived from an EMBL/GenBank/DDBJ whole genome shotgun (WGS) entry which is preliminary data.</text>
</comment>
<dbReference type="EMBL" id="SOAU01000001">
    <property type="protein sequence ID" value="TDT15854.1"/>
    <property type="molecule type" value="Genomic_DNA"/>
</dbReference>
<keyword evidence="5 6" id="KW-0472">Membrane</keyword>
<keyword evidence="4 6" id="KW-1133">Transmembrane helix</keyword>
<keyword evidence="3 6" id="KW-0812">Transmembrane</keyword>
<sequence length="317" mass="34514">MDTEPLRSPTPPWQPLPFIRWMWRLARDVFDEYSEDGVGDLAAAITFWTILSIPAAALSLVSIVGSLEAIVGQSVADDVQRQIEQRVSETFTAESAINDTVTDLFSRPGTGVATFATLVALFTLSRAFAGLIRALDIAYEVEDGRPFWYVRIIAIGLGFATIAVVAAGATALALLPELPFSGFLRWFAAPAVFVGLVLWAATLFHIGPYHRTPWRYDVPGAIVTAVGWVAATQGFALYVRLFPGGNDIRTSVGAILLALTLMYFLSVVMLVGAEVNDVISRRAGVVHQPPPVNVRARQARDRLKVRLDDARNGTEES</sequence>
<evidence type="ECO:0000256" key="5">
    <source>
        <dbReference type="ARBA" id="ARBA00023136"/>
    </source>
</evidence>
<feature type="transmembrane region" description="Helical" evidence="6">
    <location>
        <begin position="218"/>
        <end position="239"/>
    </location>
</feature>
<feature type="transmembrane region" description="Helical" evidence="6">
    <location>
        <begin position="112"/>
        <end position="132"/>
    </location>
</feature>
<dbReference type="AlphaFoldDB" id="A0A4R7HYT0"/>
<comment type="subcellular location">
    <subcellularLocation>
        <location evidence="1">Cell membrane</location>
        <topology evidence="1">Multi-pass membrane protein</topology>
    </subcellularLocation>
</comment>
<feature type="transmembrane region" description="Helical" evidence="6">
    <location>
        <begin position="187"/>
        <end position="206"/>
    </location>
</feature>
<organism evidence="7 8">
    <name type="scientific">Ilumatobacter fluminis</name>
    <dbReference type="NCBI Taxonomy" id="467091"/>
    <lineage>
        <taxon>Bacteria</taxon>
        <taxon>Bacillati</taxon>
        <taxon>Actinomycetota</taxon>
        <taxon>Acidimicrobiia</taxon>
        <taxon>Acidimicrobiales</taxon>
        <taxon>Ilumatobacteraceae</taxon>
        <taxon>Ilumatobacter</taxon>
    </lineage>
</organism>
<feature type="transmembrane region" description="Helical" evidence="6">
    <location>
        <begin position="251"/>
        <end position="273"/>
    </location>
</feature>
<evidence type="ECO:0000256" key="4">
    <source>
        <dbReference type="ARBA" id="ARBA00022989"/>
    </source>
</evidence>
<evidence type="ECO:0000313" key="8">
    <source>
        <dbReference type="Proteomes" id="UP000294558"/>
    </source>
</evidence>
<dbReference type="GO" id="GO:0005886">
    <property type="term" value="C:plasma membrane"/>
    <property type="evidence" value="ECO:0007669"/>
    <property type="project" value="UniProtKB-SubCell"/>
</dbReference>
<feature type="transmembrane region" description="Helical" evidence="6">
    <location>
        <begin position="152"/>
        <end position="175"/>
    </location>
</feature>
<proteinExistence type="predicted"/>
<dbReference type="InterPro" id="IPR017039">
    <property type="entry name" value="Virul_fac_BrkB"/>
</dbReference>